<feature type="transmembrane region" description="Helical" evidence="6">
    <location>
        <begin position="639"/>
        <end position="663"/>
    </location>
</feature>
<evidence type="ECO:0000256" key="6">
    <source>
        <dbReference type="SAM" id="Phobius"/>
    </source>
</evidence>
<dbReference type="AlphaFoldDB" id="A0AAE3FLP5"/>
<organism evidence="8 9">
    <name type="scientific">Natranaeroarchaeum aerophilus</name>
    <dbReference type="NCBI Taxonomy" id="2917711"/>
    <lineage>
        <taxon>Archaea</taxon>
        <taxon>Methanobacteriati</taxon>
        <taxon>Methanobacteriota</taxon>
        <taxon>Stenosarchaea group</taxon>
        <taxon>Halobacteria</taxon>
        <taxon>Halobacteriales</taxon>
        <taxon>Natronoarchaeaceae</taxon>
        <taxon>Natranaeroarchaeum</taxon>
    </lineage>
</organism>
<feature type="domain" description="SSD" evidence="7">
    <location>
        <begin position="641"/>
        <end position="799"/>
    </location>
</feature>
<keyword evidence="4 6" id="KW-1133">Transmembrane helix</keyword>
<feature type="transmembrane region" description="Helical" evidence="6">
    <location>
        <begin position="230"/>
        <end position="249"/>
    </location>
</feature>
<feature type="transmembrane region" description="Helical" evidence="6">
    <location>
        <begin position="358"/>
        <end position="382"/>
    </location>
</feature>
<sequence length="811" mass="85854">MDKSVIDQSVDRLGNLITSRPLMIVLVFLAITAVFATGLGTIESEEGTDEFTEGVPAQAAQDEVDERFGDTFETDEPSTQLIQRGQGVLTPTGLERSLAAQAQLDGDPELEVTGTSSVAGAVAQTIEPNAATPEQQRDVIASTPDQEVRATTRELLAAEPGLRELVSDDYNAASGEASATITVVTYAEDVDEGAAQERAERATAAAGGEFVVFSGGLIDEEFANVIEDSLAIVVPAVVFLILVFLIVAYRDPIDLLLGLGALAMTVIWTFGFTGLVGIPFSEMMIAVPPLLLAIGVDFGIHAVNRYREERVTGQGVTEGMDAATDQLLVAFFIVAGTTVIGFGANVASDLGPIREFGIVASIGVVFTFLVFGLFMPAAKVLLDRLREGTRIPDFGTSPLGSDGSLLGRVLPQGAVIGNRAPVAVLLVALVVTAGAGAMATSVDTTFDDDDFLPPEELPEYVTAAPGPLAPSEYTFTETVNYLDDNFESGEEDEVTVYVEGPMESDAALESIYRAGQNPPPTVVDDGGEAEAESLITVIEAYAADDDEFARLVERNDRTGSGVPDRNLDEIYDELEASPFADRADQYLTDDRRGTQVVYSVESGALESDIRSDVESIADDYRFQATPTGQIVIFQGISDLIFDSAITSLILALSLTAVFLMIIYRVLEGYATLGLANMVPIAVTVAMLVGTMPLLGIPFNAMTATVLSITIGVGVAYSVHVTHRFIDEFNTGKDGFESLMTTLQGTGGALAGSMLTTLGGAVSLTLALIPILGQFGILMSISVFYSFLLSVIVLPPTLLLWERYVVEGGVLG</sequence>
<feature type="domain" description="SSD" evidence="7">
    <location>
        <begin position="256"/>
        <end position="381"/>
    </location>
</feature>
<dbReference type="PANTHER" id="PTHR33406">
    <property type="entry name" value="MEMBRANE PROTEIN MJ1562-RELATED"/>
    <property type="match status" value="1"/>
</dbReference>
<dbReference type="RefSeq" id="WP_250593729.1">
    <property type="nucleotide sequence ID" value="NZ_JAKRVY010000001.1"/>
</dbReference>
<evidence type="ECO:0000256" key="1">
    <source>
        <dbReference type="ARBA" id="ARBA00004651"/>
    </source>
</evidence>
<evidence type="ECO:0000313" key="8">
    <source>
        <dbReference type="EMBL" id="MCL9812197.1"/>
    </source>
</evidence>
<dbReference type="InterPro" id="IPR000731">
    <property type="entry name" value="SSD"/>
</dbReference>
<feature type="transmembrane region" description="Helical" evidence="6">
    <location>
        <begin position="256"/>
        <end position="280"/>
    </location>
</feature>
<keyword evidence="5 6" id="KW-0472">Membrane</keyword>
<evidence type="ECO:0000256" key="2">
    <source>
        <dbReference type="ARBA" id="ARBA00022475"/>
    </source>
</evidence>
<keyword evidence="2" id="KW-1003">Cell membrane</keyword>
<protein>
    <submittedName>
        <fullName evidence="8">MMPL family transporter</fullName>
    </submittedName>
</protein>
<feature type="transmembrane region" description="Helical" evidence="6">
    <location>
        <begin position="748"/>
        <end position="770"/>
    </location>
</feature>
<proteinExistence type="predicted"/>
<reference evidence="8 9" key="1">
    <citation type="journal article" date="2022" name="Syst. Appl. Microbiol.">
        <title>Natronocalculus amylovorans gen. nov., sp. nov., and Natranaeroarchaeum aerophilus sp. nov., dominant culturable amylolytic natronoarchaea from hypersaline soda lakes in southwestern Siberia.</title>
        <authorList>
            <person name="Sorokin D.Y."/>
            <person name="Elcheninov A.G."/>
            <person name="Khizhniak T.V."/>
            <person name="Koenen M."/>
            <person name="Bale N.J."/>
            <person name="Damste J.S.S."/>
            <person name="Kublanov I.V."/>
        </authorList>
    </citation>
    <scope>NUCLEOTIDE SEQUENCE [LARGE SCALE GENOMIC DNA]</scope>
    <source>
        <strain evidence="8 9">AArc-St1-1</strain>
    </source>
</reference>
<dbReference type="InterPro" id="IPR050545">
    <property type="entry name" value="Mycobact_MmpL"/>
</dbReference>
<dbReference type="EMBL" id="JAKRVY010000001">
    <property type="protein sequence ID" value="MCL9812197.1"/>
    <property type="molecule type" value="Genomic_DNA"/>
</dbReference>
<dbReference type="GO" id="GO:0005886">
    <property type="term" value="C:plasma membrane"/>
    <property type="evidence" value="ECO:0007669"/>
    <property type="project" value="UniProtKB-SubCell"/>
</dbReference>
<dbReference type="InterPro" id="IPR004869">
    <property type="entry name" value="MMPL_dom"/>
</dbReference>
<feature type="transmembrane region" description="Helical" evidence="6">
    <location>
        <begin position="700"/>
        <end position="718"/>
    </location>
</feature>
<keyword evidence="9" id="KW-1185">Reference proteome</keyword>
<feature type="transmembrane region" description="Helical" evidence="6">
    <location>
        <begin position="669"/>
        <end position="688"/>
    </location>
</feature>
<feature type="transmembrane region" description="Helical" evidence="6">
    <location>
        <begin position="327"/>
        <end position="346"/>
    </location>
</feature>
<keyword evidence="3 6" id="KW-0812">Transmembrane</keyword>
<evidence type="ECO:0000313" key="9">
    <source>
        <dbReference type="Proteomes" id="UP001202674"/>
    </source>
</evidence>
<dbReference type="Proteomes" id="UP001202674">
    <property type="component" value="Unassembled WGS sequence"/>
</dbReference>
<feature type="transmembrane region" description="Helical" evidence="6">
    <location>
        <begin position="286"/>
        <end position="306"/>
    </location>
</feature>
<dbReference type="PROSITE" id="PS50156">
    <property type="entry name" value="SSD"/>
    <property type="match status" value="2"/>
</dbReference>
<dbReference type="Gene3D" id="1.20.1640.10">
    <property type="entry name" value="Multidrug efflux transporter AcrB transmembrane domain"/>
    <property type="match status" value="2"/>
</dbReference>
<name>A0AAE3FLP5_9EURY</name>
<dbReference type="PANTHER" id="PTHR33406:SF13">
    <property type="entry name" value="MEMBRANE PROTEIN YDFJ"/>
    <property type="match status" value="1"/>
</dbReference>
<dbReference type="Pfam" id="PF03176">
    <property type="entry name" value="MMPL"/>
    <property type="match status" value="2"/>
</dbReference>
<gene>
    <name evidence="8" type="ORF">AArcSt11_00845</name>
</gene>
<feature type="transmembrane region" description="Helical" evidence="6">
    <location>
        <begin position="21"/>
        <end position="42"/>
    </location>
</feature>
<dbReference type="SUPFAM" id="SSF82866">
    <property type="entry name" value="Multidrug efflux transporter AcrB transmembrane domain"/>
    <property type="match status" value="2"/>
</dbReference>
<accession>A0AAE3FLP5</accession>
<feature type="transmembrane region" description="Helical" evidence="6">
    <location>
        <begin position="782"/>
        <end position="800"/>
    </location>
</feature>
<comment type="caution">
    <text evidence="8">The sequence shown here is derived from an EMBL/GenBank/DDBJ whole genome shotgun (WGS) entry which is preliminary data.</text>
</comment>
<evidence type="ECO:0000256" key="3">
    <source>
        <dbReference type="ARBA" id="ARBA00022692"/>
    </source>
</evidence>
<evidence type="ECO:0000259" key="7">
    <source>
        <dbReference type="PROSITE" id="PS50156"/>
    </source>
</evidence>
<evidence type="ECO:0000256" key="5">
    <source>
        <dbReference type="ARBA" id="ARBA00023136"/>
    </source>
</evidence>
<comment type="subcellular location">
    <subcellularLocation>
        <location evidence="1">Cell membrane</location>
        <topology evidence="1">Multi-pass membrane protein</topology>
    </subcellularLocation>
</comment>
<evidence type="ECO:0000256" key="4">
    <source>
        <dbReference type="ARBA" id="ARBA00022989"/>
    </source>
</evidence>